<dbReference type="EMBL" id="LN853049">
    <property type="protein sequence ID" value="CRY94905.1"/>
    <property type="molecule type" value="Genomic_DNA"/>
</dbReference>
<organism evidence="1">
    <name type="scientific">uncultured prokaryote</name>
    <dbReference type="NCBI Taxonomy" id="198431"/>
    <lineage>
        <taxon>unclassified sequences</taxon>
        <taxon>environmental samples</taxon>
    </lineage>
</organism>
<dbReference type="AlphaFoldDB" id="A0A0H5Q0G6"/>
<evidence type="ECO:0000313" key="1">
    <source>
        <dbReference type="EMBL" id="CRY94905.1"/>
    </source>
</evidence>
<sequence length="163" mass="18361">MPTINEVLERVNRARPDAIDDKTKAAWLIELDGKLFRDVILRHRLTSGRELRGPIGVCPNCEATDGLKWDSVADSNACPACGWTDLPEVPKLFPEDGDKPLLVAAPDDILYDLYLMAQADFYNREADNYNNSALAYNTALDEWKKEYHRSHAPIGAGYYTNVF</sequence>
<reference evidence="1" key="2">
    <citation type="submission" date="2015-07" db="EMBL/GenBank/DDBJ databases">
        <title>Plasmids, circular viruses and viroids from rat gut.</title>
        <authorList>
            <person name="Jorgensen T.J."/>
            <person name="Hansen M.A."/>
            <person name="Xu Z."/>
            <person name="Tabak M.A."/>
            <person name="Sorensen S.J."/>
            <person name="Hansen L.H."/>
        </authorList>
    </citation>
    <scope>NUCLEOTIDE SEQUENCE</scope>
    <source>
        <strain evidence="1">RGRH0403</strain>
    </source>
</reference>
<protein>
    <submittedName>
        <fullName evidence="1">Uncharacterized protein</fullName>
    </submittedName>
</protein>
<name>A0A0H5Q0G6_9ZZZZ</name>
<accession>A0A0H5Q0G6</accession>
<proteinExistence type="predicted"/>
<reference evidence="1" key="1">
    <citation type="submission" date="2015-06" db="EMBL/GenBank/DDBJ databases">
        <authorList>
            <person name="Joergensen T."/>
        </authorList>
    </citation>
    <scope>NUCLEOTIDE SEQUENCE</scope>
    <source>
        <strain evidence="1">RGRH0403</strain>
    </source>
</reference>